<evidence type="ECO:0000313" key="4">
    <source>
        <dbReference type="Proteomes" id="UP000239649"/>
    </source>
</evidence>
<feature type="coiled-coil region" evidence="1">
    <location>
        <begin position="710"/>
        <end position="754"/>
    </location>
</feature>
<accession>A0A2P6VCK6</accession>
<dbReference type="AlphaFoldDB" id="A0A2P6VCK6"/>
<protein>
    <submittedName>
        <fullName evidence="3">Uncharacterized protein</fullName>
    </submittedName>
</protein>
<proteinExistence type="predicted"/>
<feature type="region of interest" description="Disordered" evidence="2">
    <location>
        <begin position="560"/>
        <end position="580"/>
    </location>
</feature>
<feature type="compositionally biased region" description="Low complexity" evidence="2">
    <location>
        <begin position="196"/>
        <end position="235"/>
    </location>
</feature>
<feature type="coiled-coil region" evidence="1">
    <location>
        <begin position="52"/>
        <end position="163"/>
    </location>
</feature>
<comment type="caution">
    <text evidence="3">The sequence shown here is derived from an EMBL/GenBank/DDBJ whole genome shotgun (WGS) entry which is preliminary data.</text>
</comment>
<feature type="compositionally biased region" description="Polar residues" evidence="2">
    <location>
        <begin position="526"/>
        <end position="535"/>
    </location>
</feature>
<evidence type="ECO:0000256" key="1">
    <source>
        <dbReference type="SAM" id="Coils"/>
    </source>
</evidence>
<feature type="coiled-coil region" evidence="1">
    <location>
        <begin position="778"/>
        <end position="812"/>
    </location>
</feature>
<keyword evidence="1" id="KW-0175">Coiled coil</keyword>
<feature type="coiled-coil region" evidence="1">
    <location>
        <begin position="845"/>
        <end position="872"/>
    </location>
</feature>
<name>A0A2P6VCK6_9CHLO</name>
<organism evidence="3 4">
    <name type="scientific">Micractinium conductrix</name>
    <dbReference type="NCBI Taxonomy" id="554055"/>
    <lineage>
        <taxon>Eukaryota</taxon>
        <taxon>Viridiplantae</taxon>
        <taxon>Chlorophyta</taxon>
        <taxon>core chlorophytes</taxon>
        <taxon>Trebouxiophyceae</taxon>
        <taxon>Chlorellales</taxon>
        <taxon>Chlorellaceae</taxon>
        <taxon>Chlorella clade</taxon>
        <taxon>Micractinium</taxon>
    </lineage>
</organism>
<keyword evidence="4" id="KW-1185">Reference proteome</keyword>
<reference evidence="3 4" key="1">
    <citation type="journal article" date="2018" name="Plant J.">
        <title>Genome sequences of Chlorella sorokiniana UTEX 1602 and Micractinium conductrix SAG 241.80: implications to maltose excretion by a green alga.</title>
        <authorList>
            <person name="Arriola M.B."/>
            <person name="Velmurugan N."/>
            <person name="Zhang Y."/>
            <person name="Plunkett M.H."/>
            <person name="Hondzo H."/>
            <person name="Barney B.M."/>
        </authorList>
    </citation>
    <scope>NUCLEOTIDE SEQUENCE [LARGE SCALE GENOMIC DNA]</scope>
    <source>
        <strain evidence="3 4">SAG 241.80</strain>
    </source>
</reference>
<dbReference type="EMBL" id="LHPF02000013">
    <property type="protein sequence ID" value="PSC71814.1"/>
    <property type="molecule type" value="Genomic_DNA"/>
</dbReference>
<sequence length="1247" mass="131260">MGDPVERTVSAVSANSDGGAAVSESLQGLVNAVDELKQSMGMGQTPVDFAAVEQYVQRLRQENEEFRQFAEEAILSAQRLRDERDALQARLDQTALETTMGAALAETQKLKDVADEFERDLHAQKLAEAEARAAEAEALQERIAELEEENAGLTQTLNEFRQTTHQLQRLQSHEVRRLQKVEATKAVGGSAGSHTSPAAQPADAAPGSSGSPQGSPKPLPAAAATPPYRGGRSAAASPAGVAAAAAAAAAAAELSAQAAEATRLAEQLEDVAGGADSGLLAEAAVALRELAKRDAELVVQQQENARLRTEVDDLNDTMFNKTFKPPSAWAEREIKYKSEKKYWEEQHKEVAARVAALTAEMAAYRGTSKAQQLEERIQELEAALLHSEREKDGVRSQLHEVQLSLRTEGEFGSGGKRLSPYRGPVGVEGEGHEVQQMVDNLEQGSMGTASPEVLSVAVAAQRLHGLEVQLQAAASENQALRRQLAEQRVVAVPASLQEQLGQVATAAAVTAAAADIEARLQEAEAESTSLRQQLVGTPAPAPAPPGVALHAQQQVEGLEARAAAAEAAGDAEEAEAMRQHAAQLQGLTAALRRSEEERLALEAQLGELAPVRLHISTAAAEAGEEEAVPVPAALQGELGASAPPAALQAKASELEQRASEAAAETGALQQQLGAAVALERAAAAAAQQQQQVAAQLEAREAAGKGDAAEVEDLRQQLAAAQRQKEVAQQQLWQLQELQEQLQAATAERRRLGTALAAAAPISLQLAVGESAEADQGGMAGETAEVAELRSQLGQAQRQSDDLLAQVQALQAAAMAEQPVSLAFNLAPAEAPVQLALRVGGGGEEGGAAAERLQQAEVEVERLRQQLADLQPVRFQLALASPAPPAALPPAAGAGGARRSLDAPLAVGMSPGDMPGLTAEPSTDSLGGMLFDSEQATALSKERAAADAAWREHQKATDVPSLLRAKAELETRCQMLESQIAKMQGELAHVDEANAVFEDTLESALKTGDVSVLSGLKDKLASGRHSLSKRMFSKRGAPAKGGSPSKDTLRNTVHEMQDALTSSEEEKNALKRQLAKLSKKYQQVAQQAAHTAGIVAGAAAMQRTSTSSEASPEPSIMNGGLDEDGELELMKMREENQMLMEHVVMVKVRHAEMEGEYLESKRQLLRTREKNLALAHKLQVLRDAAERGDPLPFTPTAADVAAAAVAAAEAASRAPLGAHLAAAGVEVSIAPAGTPRTEGKKKLRIPGL</sequence>
<evidence type="ECO:0000313" key="3">
    <source>
        <dbReference type="EMBL" id="PSC71814.1"/>
    </source>
</evidence>
<dbReference type="PANTHER" id="PTHR23159">
    <property type="entry name" value="CENTROSOMAL PROTEIN 2"/>
    <property type="match status" value="1"/>
</dbReference>
<dbReference type="Proteomes" id="UP000239649">
    <property type="component" value="Unassembled WGS sequence"/>
</dbReference>
<dbReference type="PANTHER" id="PTHR23159:SF31">
    <property type="entry name" value="CENTROSOME-ASSOCIATED PROTEIN CEP250 ISOFORM X1"/>
    <property type="match status" value="1"/>
</dbReference>
<feature type="region of interest" description="Disordered" evidence="2">
    <location>
        <begin position="1024"/>
        <end position="1049"/>
    </location>
</feature>
<feature type="coiled-coil region" evidence="1">
    <location>
        <begin position="965"/>
        <end position="992"/>
    </location>
</feature>
<feature type="region of interest" description="Disordered" evidence="2">
    <location>
        <begin position="525"/>
        <end position="546"/>
    </location>
</feature>
<feature type="region of interest" description="Disordered" evidence="2">
    <location>
        <begin position="184"/>
        <end position="235"/>
    </location>
</feature>
<evidence type="ECO:0000256" key="2">
    <source>
        <dbReference type="SAM" id="MobiDB-lite"/>
    </source>
</evidence>
<gene>
    <name evidence="3" type="ORF">C2E20_4927</name>
</gene>
<feature type="coiled-coil region" evidence="1">
    <location>
        <begin position="363"/>
        <end position="397"/>
    </location>
</feature>
<dbReference type="OrthoDB" id="514411at2759"/>